<accession>A0A848B3M8</accession>
<keyword evidence="2" id="KW-0560">Oxidoreductase</keyword>
<keyword evidence="5" id="KW-1185">Reference proteome</keyword>
<evidence type="ECO:0000256" key="2">
    <source>
        <dbReference type="ARBA" id="ARBA00023002"/>
    </source>
</evidence>
<reference evidence="4 5" key="1">
    <citation type="submission" date="2020-04" db="EMBL/GenBank/DDBJ databases">
        <authorList>
            <person name="Hitch T.C.A."/>
            <person name="Wylensek D."/>
            <person name="Clavel T."/>
        </authorList>
    </citation>
    <scope>NUCLEOTIDE SEQUENCE [LARGE SCALE GENOMIC DNA]</scope>
    <source>
        <strain evidence="4 5">PG-130-P53-12</strain>
    </source>
</reference>
<dbReference type="GO" id="GO:0016491">
    <property type="term" value="F:oxidoreductase activity"/>
    <property type="evidence" value="ECO:0007669"/>
    <property type="project" value="UniProtKB-KW"/>
</dbReference>
<dbReference type="Pfam" id="PF00881">
    <property type="entry name" value="Nitroreductase"/>
    <property type="match status" value="2"/>
</dbReference>
<dbReference type="Proteomes" id="UP000543804">
    <property type="component" value="Unassembled WGS sequence"/>
</dbReference>
<evidence type="ECO:0000313" key="4">
    <source>
        <dbReference type="EMBL" id="NMD98849.1"/>
    </source>
</evidence>
<gene>
    <name evidence="4" type="ORF">HF878_05035</name>
</gene>
<feature type="domain" description="Nitroreductase" evidence="3">
    <location>
        <begin position="10"/>
        <end position="60"/>
    </location>
</feature>
<dbReference type="PANTHER" id="PTHR43673">
    <property type="entry name" value="NAD(P)H NITROREDUCTASE YDGI-RELATED"/>
    <property type="match status" value="1"/>
</dbReference>
<dbReference type="RefSeq" id="WP_170077393.1">
    <property type="nucleotide sequence ID" value="NZ_JABAFA010000012.1"/>
</dbReference>
<comment type="similarity">
    <text evidence="1">Belongs to the nitroreductase family.</text>
</comment>
<evidence type="ECO:0000259" key="3">
    <source>
        <dbReference type="Pfam" id="PF00881"/>
    </source>
</evidence>
<sequence>MSDLFQEFVKRRSIRRYTEEPIADDLLRRILAVGLMSASGKSKFPWQFIVVRDRAMLEKLSGCRIGVAKMLAKAACAIIVIGDKTITDTVIEDCTIAAINMHLEASSLGLGSCYIQGRGREAEDGRTTEDFVRSLLGFPEKYQLQAILSLGHPLKEARPHDVEKLDWSKVHNENFQ</sequence>
<feature type="domain" description="Nitroreductase" evidence="3">
    <location>
        <begin position="69"/>
        <end position="152"/>
    </location>
</feature>
<dbReference type="Gene3D" id="3.40.109.10">
    <property type="entry name" value="NADH Oxidase"/>
    <property type="match status" value="1"/>
</dbReference>
<comment type="caution">
    <text evidence="4">The sequence shown here is derived from an EMBL/GenBank/DDBJ whole genome shotgun (WGS) entry which is preliminary data.</text>
</comment>
<dbReference type="PANTHER" id="PTHR43673:SF10">
    <property type="entry name" value="NADH DEHYDROGENASE_NAD(P)H NITROREDUCTASE XCC3605-RELATED"/>
    <property type="match status" value="1"/>
</dbReference>
<dbReference type="AlphaFoldDB" id="A0A848B3M8"/>
<dbReference type="InterPro" id="IPR000415">
    <property type="entry name" value="Nitroreductase-like"/>
</dbReference>
<dbReference type="EMBL" id="JABAFA010000012">
    <property type="protein sequence ID" value="NMD98849.1"/>
    <property type="molecule type" value="Genomic_DNA"/>
</dbReference>
<protein>
    <submittedName>
        <fullName evidence="4">Nitroreductase</fullName>
    </submittedName>
</protein>
<evidence type="ECO:0000256" key="1">
    <source>
        <dbReference type="ARBA" id="ARBA00007118"/>
    </source>
</evidence>
<proteinExistence type="inferred from homology"/>
<dbReference type="CDD" id="cd02151">
    <property type="entry name" value="nitroreductase"/>
    <property type="match status" value="1"/>
</dbReference>
<dbReference type="SUPFAM" id="SSF55469">
    <property type="entry name" value="FMN-dependent nitroreductase-like"/>
    <property type="match status" value="1"/>
</dbReference>
<evidence type="ECO:0000313" key="5">
    <source>
        <dbReference type="Proteomes" id="UP000543804"/>
    </source>
</evidence>
<dbReference type="InterPro" id="IPR029479">
    <property type="entry name" value="Nitroreductase"/>
</dbReference>
<organism evidence="4 5">
    <name type="scientific">Selenomonas bovis</name>
    <dbReference type="NCBI Taxonomy" id="416586"/>
    <lineage>
        <taxon>Bacteria</taxon>
        <taxon>Bacillati</taxon>
        <taxon>Bacillota</taxon>
        <taxon>Negativicutes</taxon>
        <taxon>Selenomonadales</taxon>
        <taxon>Selenomonadaceae</taxon>
        <taxon>Selenomonas</taxon>
    </lineage>
</organism>
<name>A0A848B3M8_9FIRM</name>